<dbReference type="InterPro" id="IPR013328">
    <property type="entry name" value="6PGD_dom2"/>
</dbReference>
<proteinExistence type="inferred from homology"/>
<comment type="similarity">
    <text evidence="1">Belongs to the HIBADH-related family.</text>
</comment>
<feature type="domain" description="6-phosphogluconate dehydrogenase NADP-binding" evidence="4">
    <location>
        <begin position="4"/>
        <end position="157"/>
    </location>
</feature>
<dbReference type="EMBL" id="JAJNDB010000001">
    <property type="protein sequence ID" value="MCD2193053.1"/>
    <property type="molecule type" value="Genomic_DNA"/>
</dbReference>
<evidence type="ECO:0000259" key="5">
    <source>
        <dbReference type="Pfam" id="PF14833"/>
    </source>
</evidence>
<dbReference type="InterPro" id="IPR015815">
    <property type="entry name" value="HIBADH-related"/>
</dbReference>
<evidence type="ECO:0000256" key="3">
    <source>
        <dbReference type="ARBA" id="ARBA00023027"/>
    </source>
</evidence>
<dbReference type="Pfam" id="PF14833">
    <property type="entry name" value="NAD_binding_11"/>
    <property type="match status" value="1"/>
</dbReference>
<evidence type="ECO:0000313" key="6">
    <source>
        <dbReference type="EMBL" id="MCD2193053.1"/>
    </source>
</evidence>
<name>A0ABS8P482_9PSEU</name>
<keyword evidence="3" id="KW-0520">NAD</keyword>
<dbReference type="Pfam" id="PF03446">
    <property type="entry name" value="NAD_binding_2"/>
    <property type="match status" value="1"/>
</dbReference>
<reference evidence="6 7" key="1">
    <citation type="submission" date="2021-11" db="EMBL/GenBank/DDBJ databases">
        <title>Draft genome sequence of Actinomycetospora sp. SF1 isolated from the rhizosphere soil.</title>
        <authorList>
            <person name="Duangmal K."/>
            <person name="Chantavorakit T."/>
        </authorList>
    </citation>
    <scope>NUCLEOTIDE SEQUENCE [LARGE SCALE GENOMIC DNA]</scope>
    <source>
        <strain evidence="6 7">TBRC 5722</strain>
    </source>
</reference>
<dbReference type="InterPro" id="IPR051265">
    <property type="entry name" value="HIBADH-related_NP60_sf"/>
</dbReference>
<dbReference type="InterPro" id="IPR036291">
    <property type="entry name" value="NAD(P)-bd_dom_sf"/>
</dbReference>
<dbReference type="SUPFAM" id="SSF48179">
    <property type="entry name" value="6-phosphogluconate dehydrogenase C-terminal domain-like"/>
    <property type="match status" value="1"/>
</dbReference>
<dbReference type="InterPro" id="IPR006115">
    <property type="entry name" value="6PGDH_NADP-bd"/>
</dbReference>
<dbReference type="Proteomes" id="UP001199469">
    <property type="component" value="Unassembled WGS sequence"/>
</dbReference>
<dbReference type="Gene3D" id="1.10.1040.10">
    <property type="entry name" value="N-(1-d-carboxylethyl)-l-norvaline Dehydrogenase, domain 2"/>
    <property type="match status" value="1"/>
</dbReference>
<dbReference type="RefSeq" id="WP_230730707.1">
    <property type="nucleotide sequence ID" value="NZ_JAJNDB010000001.1"/>
</dbReference>
<dbReference type="SUPFAM" id="SSF51735">
    <property type="entry name" value="NAD(P)-binding Rossmann-fold domains"/>
    <property type="match status" value="1"/>
</dbReference>
<dbReference type="InterPro" id="IPR029154">
    <property type="entry name" value="HIBADH-like_NADP-bd"/>
</dbReference>
<evidence type="ECO:0000259" key="4">
    <source>
        <dbReference type="Pfam" id="PF03446"/>
    </source>
</evidence>
<evidence type="ECO:0000313" key="7">
    <source>
        <dbReference type="Proteomes" id="UP001199469"/>
    </source>
</evidence>
<comment type="caution">
    <text evidence="6">The sequence shown here is derived from an EMBL/GenBank/DDBJ whole genome shotgun (WGS) entry which is preliminary data.</text>
</comment>
<dbReference type="Gene3D" id="3.40.50.720">
    <property type="entry name" value="NAD(P)-binding Rossmann-like Domain"/>
    <property type="match status" value="1"/>
</dbReference>
<feature type="domain" description="3-hydroxyisobutyrate dehydrogenase-like NAD-binding" evidence="5">
    <location>
        <begin position="163"/>
        <end position="282"/>
    </location>
</feature>
<accession>A0ABS8P482</accession>
<keyword evidence="2" id="KW-0560">Oxidoreductase</keyword>
<gene>
    <name evidence="6" type="ORF">LQ327_06570</name>
</gene>
<organism evidence="6 7">
    <name type="scientific">Actinomycetospora endophytica</name>
    <dbReference type="NCBI Taxonomy" id="2291215"/>
    <lineage>
        <taxon>Bacteria</taxon>
        <taxon>Bacillati</taxon>
        <taxon>Actinomycetota</taxon>
        <taxon>Actinomycetes</taxon>
        <taxon>Pseudonocardiales</taxon>
        <taxon>Pseudonocardiaceae</taxon>
        <taxon>Actinomycetospora</taxon>
    </lineage>
</organism>
<dbReference type="PANTHER" id="PTHR43580">
    <property type="entry name" value="OXIDOREDUCTASE GLYR1-RELATED"/>
    <property type="match status" value="1"/>
</dbReference>
<sequence length="285" mass="29215">MTSVAVLGTGIMGAGMARSLLREGIDTTVWNRSPEKAKPLADDGARVAATAAEAVAGADVVVTMLFDVEPVLSVMADAVGSWPEGAVWMQASTVGVEGTRRVEAFAAEHGIDVLDAPVLGTKAPAENGKLVILASGPAALQDRVQPAFDAMGARTQWVSGTLGDASKLKLAVNAWIGAMVNGTAQSVALARGLGLDAQRFLDAISGQAVDSPYVQLKGKAMLDGDYTPSFELDGVIKDTALIRDAMTEAGTDPTLADAIADRLAAASAAGHGEDDMAAVVHAYRT</sequence>
<dbReference type="PANTHER" id="PTHR43580:SF2">
    <property type="entry name" value="CYTOKINE-LIKE NUCLEAR FACTOR N-PAC"/>
    <property type="match status" value="1"/>
</dbReference>
<protein>
    <submittedName>
        <fullName evidence="6">NAD(P)-dependent oxidoreductase</fullName>
    </submittedName>
</protein>
<dbReference type="PIRSF" id="PIRSF000103">
    <property type="entry name" value="HIBADH"/>
    <property type="match status" value="1"/>
</dbReference>
<dbReference type="InterPro" id="IPR008927">
    <property type="entry name" value="6-PGluconate_DH-like_C_sf"/>
</dbReference>
<keyword evidence="7" id="KW-1185">Reference proteome</keyword>
<evidence type="ECO:0000256" key="1">
    <source>
        <dbReference type="ARBA" id="ARBA00009080"/>
    </source>
</evidence>
<evidence type="ECO:0000256" key="2">
    <source>
        <dbReference type="ARBA" id="ARBA00023002"/>
    </source>
</evidence>